<proteinExistence type="predicted"/>
<dbReference type="EMBL" id="JALJOR010000001">
    <property type="protein sequence ID" value="KAK9830063.1"/>
    <property type="molecule type" value="Genomic_DNA"/>
</dbReference>
<evidence type="ECO:0000256" key="1">
    <source>
        <dbReference type="SAM" id="MobiDB-lite"/>
    </source>
</evidence>
<name>A0AAW1R920_9CHLO</name>
<evidence type="ECO:0000313" key="3">
    <source>
        <dbReference type="EMBL" id="KAK9830063.1"/>
    </source>
</evidence>
<evidence type="ECO:0000256" key="2">
    <source>
        <dbReference type="SAM" id="Phobius"/>
    </source>
</evidence>
<feature type="transmembrane region" description="Helical" evidence="2">
    <location>
        <begin position="194"/>
        <end position="216"/>
    </location>
</feature>
<comment type="caution">
    <text evidence="3">The sequence shown here is derived from an EMBL/GenBank/DDBJ whole genome shotgun (WGS) entry which is preliminary data.</text>
</comment>
<evidence type="ECO:0000313" key="4">
    <source>
        <dbReference type="Proteomes" id="UP001489004"/>
    </source>
</evidence>
<feature type="compositionally biased region" description="Polar residues" evidence="1">
    <location>
        <begin position="58"/>
        <end position="68"/>
    </location>
</feature>
<sequence length="247" mass="26149">MQGLTDDARAARSAAAEARRQKLLARGQNRLASITIGNILDNAATGTTAAIPGTATTQHSKQQANQAGHSKVVKPTGRISSTPATAERALNWSRYGDAHPSASQASTKAKQGGLERPMRITKLQVLSIALETSQRLAILVATIGMLLVRPGGLQKKAINAKYIANARADMHMQLLRLLPGASEAAMSASSLLRALGTMANAVAVFLCAYALLIAIWDGEFQPWVESISSWGHQLMGCPHHALASKDL</sequence>
<reference evidence="3 4" key="1">
    <citation type="journal article" date="2024" name="Nat. Commun.">
        <title>Phylogenomics reveals the evolutionary origins of lichenization in chlorophyte algae.</title>
        <authorList>
            <person name="Puginier C."/>
            <person name="Libourel C."/>
            <person name="Otte J."/>
            <person name="Skaloud P."/>
            <person name="Haon M."/>
            <person name="Grisel S."/>
            <person name="Petersen M."/>
            <person name="Berrin J.G."/>
            <person name="Delaux P.M."/>
            <person name="Dal Grande F."/>
            <person name="Keller J."/>
        </authorList>
    </citation>
    <scope>NUCLEOTIDE SEQUENCE [LARGE SCALE GENOMIC DNA]</scope>
    <source>
        <strain evidence="3 4">SAG 2043</strain>
    </source>
</reference>
<protein>
    <submittedName>
        <fullName evidence="3">Uncharacterized protein</fullName>
    </submittedName>
</protein>
<keyword evidence="2" id="KW-0472">Membrane</keyword>
<dbReference type="Proteomes" id="UP001489004">
    <property type="component" value="Unassembled WGS sequence"/>
</dbReference>
<keyword evidence="4" id="KW-1185">Reference proteome</keyword>
<keyword evidence="2" id="KW-0812">Transmembrane</keyword>
<keyword evidence="2" id="KW-1133">Transmembrane helix</keyword>
<accession>A0AAW1R920</accession>
<organism evidence="3 4">
    <name type="scientific">[Myrmecia] bisecta</name>
    <dbReference type="NCBI Taxonomy" id="41462"/>
    <lineage>
        <taxon>Eukaryota</taxon>
        <taxon>Viridiplantae</taxon>
        <taxon>Chlorophyta</taxon>
        <taxon>core chlorophytes</taxon>
        <taxon>Trebouxiophyceae</taxon>
        <taxon>Trebouxiales</taxon>
        <taxon>Trebouxiaceae</taxon>
        <taxon>Myrmecia</taxon>
    </lineage>
</organism>
<feature type="region of interest" description="Disordered" evidence="1">
    <location>
        <begin position="55"/>
        <end position="113"/>
    </location>
</feature>
<gene>
    <name evidence="3" type="ORF">WJX72_009519</name>
</gene>
<dbReference type="AlphaFoldDB" id="A0AAW1R920"/>